<feature type="region of interest" description="Disordered" evidence="9">
    <location>
        <begin position="180"/>
        <end position="336"/>
    </location>
</feature>
<reference evidence="11 12" key="1">
    <citation type="submission" date="2018-10" db="EMBL/GenBank/DDBJ databases">
        <title>Fifty Aureobasidium pullulans genomes reveal a recombining polyextremotolerant generalist.</title>
        <authorList>
            <person name="Gostincar C."/>
            <person name="Turk M."/>
            <person name="Zajc J."/>
            <person name="Gunde-Cimerman N."/>
        </authorList>
    </citation>
    <scope>NUCLEOTIDE SEQUENCE [LARGE SCALE GENOMIC DNA]</scope>
    <source>
        <strain evidence="11 12">EXF-11013</strain>
    </source>
</reference>
<dbReference type="GO" id="GO:0090575">
    <property type="term" value="C:RNA polymerase II transcription regulator complex"/>
    <property type="evidence" value="ECO:0007669"/>
    <property type="project" value="TreeGrafter"/>
</dbReference>
<proteinExistence type="inferred from homology"/>
<feature type="compositionally biased region" description="Low complexity" evidence="9">
    <location>
        <begin position="33"/>
        <end position="67"/>
    </location>
</feature>
<dbReference type="AlphaFoldDB" id="A0A4S8WMZ4"/>
<feature type="compositionally biased region" description="Low complexity" evidence="9">
    <location>
        <begin position="121"/>
        <end position="130"/>
    </location>
</feature>
<evidence type="ECO:0000256" key="3">
    <source>
        <dbReference type="ARBA" id="ARBA00007163"/>
    </source>
</evidence>
<feature type="compositionally biased region" description="Polar residues" evidence="9">
    <location>
        <begin position="215"/>
        <end position="229"/>
    </location>
</feature>
<keyword evidence="6" id="KW-0804">Transcription</keyword>
<evidence type="ECO:0000256" key="4">
    <source>
        <dbReference type="ARBA" id="ARBA00023015"/>
    </source>
</evidence>
<feature type="compositionally biased region" description="Polar residues" evidence="9">
    <location>
        <begin position="9"/>
        <end position="19"/>
    </location>
</feature>
<gene>
    <name evidence="11" type="ORF">D6D22_04802</name>
</gene>
<dbReference type="GO" id="GO:0001228">
    <property type="term" value="F:DNA-binding transcription activator activity, RNA polymerase II-specific"/>
    <property type="evidence" value="ECO:0007669"/>
    <property type="project" value="TreeGrafter"/>
</dbReference>
<dbReference type="InterPro" id="IPR046347">
    <property type="entry name" value="bZIP_sf"/>
</dbReference>
<keyword evidence="5" id="KW-0238">DNA-binding</keyword>
<evidence type="ECO:0000256" key="2">
    <source>
        <dbReference type="ARBA" id="ARBA00004123"/>
    </source>
</evidence>
<dbReference type="PANTHER" id="PTHR40621:SF11">
    <property type="entry name" value="TRANSCRIPTION FACTOR KAPC-RELATED"/>
    <property type="match status" value="1"/>
</dbReference>
<comment type="function">
    <text evidence="1">Putative transcription factor.</text>
</comment>
<comment type="caution">
    <text evidence="11">The sequence shown here is derived from an EMBL/GenBank/DDBJ whole genome shotgun (WGS) entry which is preliminary data.</text>
</comment>
<keyword evidence="7" id="KW-0539">Nucleus</keyword>
<evidence type="ECO:0000313" key="12">
    <source>
        <dbReference type="Proteomes" id="UP000310687"/>
    </source>
</evidence>
<dbReference type="SMART" id="SM00338">
    <property type="entry name" value="BRLZ"/>
    <property type="match status" value="1"/>
</dbReference>
<dbReference type="PANTHER" id="PTHR40621">
    <property type="entry name" value="TRANSCRIPTION FACTOR KAPC-RELATED"/>
    <property type="match status" value="1"/>
</dbReference>
<feature type="region of interest" description="Disordered" evidence="9">
    <location>
        <begin position="1"/>
        <end position="72"/>
    </location>
</feature>
<dbReference type="Gene3D" id="1.20.5.170">
    <property type="match status" value="1"/>
</dbReference>
<evidence type="ECO:0000256" key="7">
    <source>
        <dbReference type="ARBA" id="ARBA00023242"/>
    </source>
</evidence>
<feature type="compositionally biased region" description="Basic and acidic residues" evidence="9">
    <location>
        <begin position="305"/>
        <end position="321"/>
    </location>
</feature>
<dbReference type="InterPro" id="IPR004827">
    <property type="entry name" value="bZIP"/>
</dbReference>
<evidence type="ECO:0000256" key="8">
    <source>
        <dbReference type="ARBA" id="ARBA00044067"/>
    </source>
</evidence>
<dbReference type="PROSITE" id="PS00036">
    <property type="entry name" value="BZIP_BASIC"/>
    <property type="match status" value="1"/>
</dbReference>
<evidence type="ECO:0000256" key="1">
    <source>
        <dbReference type="ARBA" id="ARBA00004049"/>
    </source>
</evidence>
<evidence type="ECO:0000259" key="10">
    <source>
        <dbReference type="PROSITE" id="PS00036"/>
    </source>
</evidence>
<evidence type="ECO:0000256" key="5">
    <source>
        <dbReference type="ARBA" id="ARBA00023125"/>
    </source>
</evidence>
<evidence type="ECO:0000256" key="9">
    <source>
        <dbReference type="SAM" id="MobiDB-lite"/>
    </source>
</evidence>
<evidence type="ECO:0000313" key="11">
    <source>
        <dbReference type="EMBL" id="THW42620.1"/>
    </source>
</evidence>
<name>A0A4S8WMZ4_AURPU</name>
<dbReference type="SUPFAM" id="SSF57959">
    <property type="entry name" value="Leucine zipper domain"/>
    <property type="match status" value="1"/>
</dbReference>
<keyword evidence="4" id="KW-0805">Transcription regulation</keyword>
<dbReference type="GO" id="GO:0000976">
    <property type="term" value="F:transcription cis-regulatory region binding"/>
    <property type="evidence" value="ECO:0007669"/>
    <property type="project" value="InterPro"/>
</dbReference>
<dbReference type="Proteomes" id="UP000310687">
    <property type="component" value="Unassembled WGS sequence"/>
</dbReference>
<organism evidence="11 12">
    <name type="scientific">Aureobasidium pullulans</name>
    <name type="common">Black yeast</name>
    <name type="synonym">Pullularia pullulans</name>
    <dbReference type="NCBI Taxonomy" id="5580"/>
    <lineage>
        <taxon>Eukaryota</taxon>
        <taxon>Fungi</taxon>
        <taxon>Dikarya</taxon>
        <taxon>Ascomycota</taxon>
        <taxon>Pezizomycotina</taxon>
        <taxon>Dothideomycetes</taxon>
        <taxon>Dothideomycetidae</taxon>
        <taxon>Dothideales</taxon>
        <taxon>Saccotheciaceae</taxon>
        <taxon>Aureobasidium</taxon>
    </lineage>
</organism>
<dbReference type="EMBL" id="QZAL01000057">
    <property type="protein sequence ID" value="THW42620.1"/>
    <property type="molecule type" value="Genomic_DNA"/>
</dbReference>
<feature type="region of interest" description="Disordered" evidence="9">
    <location>
        <begin position="84"/>
        <end position="130"/>
    </location>
</feature>
<comment type="similarity">
    <text evidence="3">Belongs to the bZIP family.</text>
</comment>
<comment type="subcellular location">
    <subcellularLocation>
        <location evidence="2">Nucleus</location>
    </subcellularLocation>
</comment>
<sequence>MTVYGGIATKTTTMSSAADSQAFEMSLRDQLIAAQNNHAPPTQQQQPPVHAPPASSYGAHQSQQSSQQHHHDQVMAIQSYGMPHQGADLAHPHGDAANPNTQGTAPAKKGRNQRELSNTKRAAQNRAAQRAFRLRKEQHINQLQQDIKRYGTAEHNLHIVQQENSALRAYITELQTRMTEKNMSYPPAPEPMPLRSAEMSTDDNQSPPLHDQDQDQIYPNTSDRQPSQHNQHDQQHHYPVNSPPQGHAAVVHVYPPPTLTPSHDQHHHRHDPLVHTQHAHHDAANDPLPPGAISQLQAAAAQAGDMDRPHAPSPTHRDQHQQAHPQDAQYNAHGDLSDDFVDINTLDPQLRSSLELELELFGDDSDTFFQIDGILPSGADVIDHQWDPLADWRL</sequence>
<dbReference type="InterPro" id="IPR050936">
    <property type="entry name" value="AP-1-like"/>
</dbReference>
<protein>
    <recommendedName>
        <fullName evidence="8">Putative transcription factor kapC</fullName>
    </recommendedName>
</protein>
<accession>A0A4S8WMZ4</accession>
<feature type="domain" description="BZIP" evidence="10">
    <location>
        <begin position="120"/>
        <end position="135"/>
    </location>
</feature>
<evidence type="ECO:0000256" key="6">
    <source>
        <dbReference type="ARBA" id="ARBA00023163"/>
    </source>
</evidence>
<feature type="compositionally biased region" description="Polar residues" evidence="9">
    <location>
        <begin position="198"/>
        <end position="207"/>
    </location>
</feature>